<accession>A0ABN9UZC1</accession>
<comment type="caution">
    <text evidence="3">The sequence shown here is derived from an EMBL/GenBank/DDBJ whole genome shotgun (WGS) entry which is preliminary data.</text>
</comment>
<sequence length="255" mass="27026">MRQMRRRPSSLLKIVIAAWQLAPATVGVFGADSSTTISDQVCHFALETDGLDYDKLMADTAMLSAVRTNIAKAVAAEVGKGVAVDDVETALSKGTSVDGSGVGSVLAETGRWISPPGGIRPEDIRDTLTNSSMLGDRVASGIESVSQGSIGTKAAGGSTVKVRPFTVPFLRDRDPGLNFVMAASLAAGILAVLSALLVYKCTGSHTFSTARTRFFGTTEEEDSRARRANVLFCCATKKEHNHANTSGWSRRSRAW</sequence>
<keyword evidence="4" id="KW-1185">Reference proteome</keyword>
<feature type="transmembrane region" description="Helical" evidence="1">
    <location>
        <begin position="179"/>
        <end position="199"/>
    </location>
</feature>
<feature type="chain" id="PRO_5047200359" evidence="2">
    <location>
        <begin position="25"/>
        <end position="255"/>
    </location>
</feature>
<keyword evidence="2" id="KW-0732">Signal</keyword>
<dbReference type="EMBL" id="CAUYUJ010016393">
    <property type="protein sequence ID" value="CAK0864737.1"/>
    <property type="molecule type" value="Genomic_DNA"/>
</dbReference>
<keyword evidence="1" id="KW-0812">Transmembrane</keyword>
<name>A0ABN9UZC1_9DINO</name>
<organism evidence="3 4">
    <name type="scientific">Prorocentrum cordatum</name>
    <dbReference type="NCBI Taxonomy" id="2364126"/>
    <lineage>
        <taxon>Eukaryota</taxon>
        <taxon>Sar</taxon>
        <taxon>Alveolata</taxon>
        <taxon>Dinophyceae</taxon>
        <taxon>Prorocentrales</taxon>
        <taxon>Prorocentraceae</taxon>
        <taxon>Prorocentrum</taxon>
    </lineage>
</organism>
<gene>
    <name evidence="3" type="ORF">PCOR1329_LOCUS52525</name>
</gene>
<evidence type="ECO:0000256" key="1">
    <source>
        <dbReference type="SAM" id="Phobius"/>
    </source>
</evidence>
<feature type="signal peptide" evidence="2">
    <location>
        <begin position="1"/>
        <end position="24"/>
    </location>
</feature>
<reference evidence="3" key="1">
    <citation type="submission" date="2023-10" db="EMBL/GenBank/DDBJ databases">
        <authorList>
            <person name="Chen Y."/>
            <person name="Shah S."/>
            <person name="Dougan E. K."/>
            <person name="Thang M."/>
            <person name="Chan C."/>
        </authorList>
    </citation>
    <scope>NUCLEOTIDE SEQUENCE [LARGE SCALE GENOMIC DNA]</scope>
</reference>
<protein>
    <submittedName>
        <fullName evidence="3">Uncharacterized protein</fullName>
    </submittedName>
</protein>
<dbReference type="Proteomes" id="UP001189429">
    <property type="component" value="Unassembled WGS sequence"/>
</dbReference>
<evidence type="ECO:0000256" key="2">
    <source>
        <dbReference type="SAM" id="SignalP"/>
    </source>
</evidence>
<evidence type="ECO:0000313" key="3">
    <source>
        <dbReference type="EMBL" id="CAK0864737.1"/>
    </source>
</evidence>
<keyword evidence="1" id="KW-0472">Membrane</keyword>
<evidence type="ECO:0000313" key="4">
    <source>
        <dbReference type="Proteomes" id="UP001189429"/>
    </source>
</evidence>
<proteinExistence type="predicted"/>
<keyword evidence="1" id="KW-1133">Transmembrane helix</keyword>